<feature type="compositionally biased region" description="Low complexity" evidence="1">
    <location>
        <begin position="264"/>
        <end position="274"/>
    </location>
</feature>
<sequence length="274" mass="30576">MPERTDLLTELCSFSPGTSEYNAEQSEISVGSPNADLESIDDIRGPFNPIEYINFMNEGKKGLPILGSDLSSLSGKVARQTLGISQDPQSPSLPLFTDVTPESGISILDAMKCAFKLEENSLNRNIYDAVCSVTDPDEGEKRIDRGWLLGLVLANLPRPLIYLNEERIQAFRNSLPRDQITFILQKGTQEYIFFKDLWRHTTDVNIQLAASAITQVKGAERIMSDIRSKWHIELDMPLPARRKWSASEDEGTGKLSKLLRNRRQSSGSSRSGAN</sequence>
<dbReference type="AlphaFoldDB" id="A0A0C3ADE5"/>
<reference evidence="2 3" key="1">
    <citation type="submission" date="2014-04" db="EMBL/GenBank/DDBJ databases">
        <authorList>
            <consortium name="DOE Joint Genome Institute"/>
            <person name="Kuo A."/>
            <person name="Zuccaro A."/>
            <person name="Kohler A."/>
            <person name="Nagy L.G."/>
            <person name="Floudas D."/>
            <person name="Copeland A."/>
            <person name="Barry K.W."/>
            <person name="Cichocki N."/>
            <person name="Veneault-Fourrey C."/>
            <person name="LaButti K."/>
            <person name="Lindquist E.A."/>
            <person name="Lipzen A."/>
            <person name="Lundell T."/>
            <person name="Morin E."/>
            <person name="Murat C."/>
            <person name="Sun H."/>
            <person name="Tunlid A."/>
            <person name="Henrissat B."/>
            <person name="Grigoriev I.V."/>
            <person name="Hibbett D.S."/>
            <person name="Martin F."/>
            <person name="Nordberg H.P."/>
            <person name="Cantor M.N."/>
            <person name="Hua S.X."/>
        </authorList>
    </citation>
    <scope>NUCLEOTIDE SEQUENCE [LARGE SCALE GENOMIC DNA]</scope>
    <source>
        <strain evidence="2 3">MAFF 305830</strain>
    </source>
</reference>
<evidence type="ECO:0000256" key="1">
    <source>
        <dbReference type="SAM" id="MobiDB-lite"/>
    </source>
</evidence>
<keyword evidence="3" id="KW-1185">Reference proteome</keyword>
<dbReference type="OrthoDB" id="10335393at2759"/>
<accession>A0A0C3ADE5</accession>
<evidence type="ECO:0000313" key="2">
    <source>
        <dbReference type="EMBL" id="KIM22645.1"/>
    </source>
</evidence>
<name>A0A0C3ADE5_SERVB</name>
<dbReference type="Proteomes" id="UP000054097">
    <property type="component" value="Unassembled WGS sequence"/>
</dbReference>
<protein>
    <submittedName>
        <fullName evidence="2">Uncharacterized protein</fullName>
    </submittedName>
</protein>
<proteinExistence type="predicted"/>
<dbReference type="HOGENOM" id="CLU_1016219_0_0_1"/>
<feature type="region of interest" description="Disordered" evidence="1">
    <location>
        <begin position="243"/>
        <end position="274"/>
    </location>
</feature>
<evidence type="ECO:0000313" key="3">
    <source>
        <dbReference type="Proteomes" id="UP000054097"/>
    </source>
</evidence>
<reference evidence="3" key="2">
    <citation type="submission" date="2015-01" db="EMBL/GenBank/DDBJ databases">
        <title>Evolutionary Origins and Diversification of the Mycorrhizal Mutualists.</title>
        <authorList>
            <consortium name="DOE Joint Genome Institute"/>
            <consortium name="Mycorrhizal Genomics Consortium"/>
            <person name="Kohler A."/>
            <person name="Kuo A."/>
            <person name="Nagy L.G."/>
            <person name="Floudas D."/>
            <person name="Copeland A."/>
            <person name="Barry K.W."/>
            <person name="Cichocki N."/>
            <person name="Veneault-Fourrey C."/>
            <person name="LaButti K."/>
            <person name="Lindquist E.A."/>
            <person name="Lipzen A."/>
            <person name="Lundell T."/>
            <person name="Morin E."/>
            <person name="Murat C."/>
            <person name="Riley R."/>
            <person name="Ohm R."/>
            <person name="Sun H."/>
            <person name="Tunlid A."/>
            <person name="Henrissat B."/>
            <person name="Grigoriev I.V."/>
            <person name="Hibbett D.S."/>
            <person name="Martin F."/>
        </authorList>
    </citation>
    <scope>NUCLEOTIDE SEQUENCE [LARGE SCALE GENOMIC DNA]</scope>
    <source>
        <strain evidence="3">MAFF 305830</strain>
    </source>
</reference>
<dbReference type="EMBL" id="KN824351">
    <property type="protein sequence ID" value="KIM22645.1"/>
    <property type="molecule type" value="Genomic_DNA"/>
</dbReference>
<organism evidence="2 3">
    <name type="scientific">Serendipita vermifera MAFF 305830</name>
    <dbReference type="NCBI Taxonomy" id="933852"/>
    <lineage>
        <taxon>Eukaryota</taxon>
        <taxon>Fungi</taxon>
        <taxon>Dikarya</taxon>
        <taxon>Basidiomycota</taxon>
        <taxon>Agaricomycotina</taxon>
        <taxon>Agaricomycetes</taxon>
        <taxon>Sebacinales</taxon>
        <taxon>Serendipitaceae</taxon>
        <taxon>Serendipita</taxon>
    </lineage>
</organism>
<gene>
    <name evidence="2" type="ORF">M408DRAFT_332834</name>
</gene>